<dbReference type="Pfam" id="PF02407">
    <property type="entry name" value="Viral_Rep"/>
    <property type="match status" value="1"/>
</dbReference>
<organism evidence="13">
    <name type="scientific">uncultured virus</name>
    <dbReference type="NCBI Taxonomy" id="340016"/>
    <lineage>
        <taxon>Viruses</taxon>
        <taxon>environmental samples</taxon>
    </lineage>
</organism>
<evidence type="ECO:0000256" key="8">
    <source>
        <dbReference type="ARBA" id="ARBA00022759"/>
    </source>
</evidence>
<keyword evidence="10" id="KW-0190">Covalent protein-DNA linkage</keyword>
<evidence type="ECO:0000256" key="9">
    <source>
        <dbReference type="ARBA" id="ARBA00022801"/>
    </source>
</evidence>
<name>A0A2H4YQ47_9VIRU</name>
<dbReference type="GO" id="GO:0016779">
    <property type="term" value="F:nucleotidyltransferase activity"/>
    <property type="evidence" value="ECO:0007669"/>
    <property type="project" value="UniProtKB-KW"/>
</dbReference>
<evidence type="ECO:0000256" key="10">
    <source>
        <dbReference type="ARBA" id="ARBA00023124"/>
    </source>
</evidence>
<dbReference type="SUPFAM" id="SSF52540">
    <property type="entry name" value="P-loop containing nucleoside triphosphate hydrolases"/>
    <property type="match status" value="1"/>
</dbReference>
<keyword evidence="7" id="KW-0547">Nucleotide-binding</keyword>
<protein>
    <submittedName>
        <fullName evidence="13">Putative replication-associated protein</fullName>
    </submittedName>
</protein>
<dbReference type="PROSITE" id="PS52020">
    <property type="entry name" value="CRESS_DNA_REP"/>
    <property type="match status" value="1"/>
</dbReference>
<dbReference type="Gene3D" id="3.40.1310.20">
    <property type="match status" value="1"/>
</dbReference>
<keyword evidence="2" id="KW-0808">Transferase</keyword>
<sequence length="301" mass="34150">MCNEQPSKNDNRLTALNATFLNYKRRTENDGKCMSGRYWLLTIPHAHFLPYLPPNVAYLKGQLETGEQGFVHWQLLASFNSTVRLSGVKRIFGDQAHCELSRSAAADAYVHKDDTAVANTRFELGARPTRRNRQTDWDAVLQSAKSGDFTGIDSDILIRCYSSIKSIAKDNLSPGDMERTVVVYHGPTGTGKSRRAWNEATFSAYPKIPTNIWWDGYRPNDPAHENVVIDEFRGEINISHVLRWFDRYPVVVEAKHGAVALCAKRIWITSNIAPQLWYANRVDPETIEALLRRLTVVEIAE</sequence>
<feature type="domain" description="CRESS-DNA virus Rep endonuclease" evidence="12">
    <location>
        <begin position="33"/>
        <end position="127"/>
    </location>
</feature>
<dbReference type="InterPro" id="IPR049912">
    <property type="entry name" value="CRESS_DNA_REP"/>
</dbReference>
<keyword evidence="5" id="KW-0540">Nuclease</keyword>
<evidence type="ECO:0000256" key="5">
    <source>
        <dbReference type="ARBA" id="ARBA00022722"/>
    </source>
</evidence>
<dbReference type="GO" id="GO:0046872">
    <property type="term" value="F:metal ion binding"/>
    <property type="evidence" value="ECO:0007669"/>
    <property type="project" value="UniProtKB-KW"/>
</dbReference>
<evidence type="ECO:0000256" key="11">
    <source>
        <dbReference type="ARBA" id="ARBA00023125"/>
    </source>
</evidence>
<evidence type="ECO:0000256" key="7">
    <source>
        <dbReference type="ARBA" id="ARBA00022741"/>
    </source>
</evidence>
<dbReference type="GO" id="GO:0000166">
    <property type="term" value="F:nucleotide binding"/>
    <property type="evidence" value="ECO:0007669"/>
    <property type="project" value="UniProtKB-KW"/>
</dbReference>
<dbReference type="GO" id="GO:0003677">
    <property type="term" value="F:DNA binding"/>
    <property type="evidence" value="ECO:0007669"/>
    <property type="project" value="UniProtKB-KW"/>
</dbReference>
<dbReference type="GO" id="GO:0042025">
    <property type="term" value="C:host cell nucleus"/>
    <property type="evidence" value="ECO:0007669"/>
    <property type="project" value="UniProtKB-SubCell"/>
</dbReference>
<evidence type="ECO:0000256" key="1">
    <source>
        <dbReference type="ARBA" id="ARBA00004147"/>
    </source>
</evidence>
<accession>A0A2H4YQ47</accession>
<evidence type="ECO:0000256" key="2">
    <source>
        <dbReference type="ARBA" id="ARBA00022679"/>
    </source>
</evidence>
<keyword evidence="11" id="KW-0238">DNA-binding</keyword>
<keyword evidence="4" id="KW-0235">DNA replication</keyword>
<evidence type="ECO:0000313" key="13">
    <source>
        <dbReference type="EMBL" id="AUF34976.1"/>
    </source>
</evidence>
<evidence type="ECO:0000256" key="6">
    <source>
        <dbReference type="ARBA" id="ARBA00022723"/>
    </source>
</evidence>
<evidence type="ECO:0000256" key="4">
    <source>
        <dbReference type="ARBA" id="ARBA00022705"/>
    </source>
</evidence>
<dbReference type="GO" id="GO:0004519">
    <property type="term" value="F:endonuclease activity"/>
    <property type="evidence" value="ECO:0007669"/>
    <property type="project" value="UniProtKB-KW"/>
</dbReference>
<comment type="subcellular location">
    <subcellularLocation>
        <location evidence="1">Host nucleus</location>
    </subcellularLocation>
</comment>
<keyword evidence="3" id="KW-0548">Nucleotidyltransferase</keyword>
<reference evidence="13" key="1">
    <citation type="journal article" date="2017" name="Viruses">
        <title>Distribution and Inferred Evolutionary Characteristics of a Chimeric ssDNA Virus Associated with Intertidal Marine Isopods.</title>
        <authorList>
            <person name="Bistolas K.S.I."/>
            <person name="Besemer R.M."/>
            <person name="Rudstam L.G."/>
            <person name="Hewson I."/>
        </authorList>
    </citation>
    <scope>NUCLEOTIDE SEQUENCE</scope>
    <source>
        <strain evidence="13">IWaV872</strain>
    </source>
</reference>
<proteinExistence type="predicted"/>
<dbReference type="EMBL" id="MG023136">
    <property type="protein sequence ID" value="AUF34976.1"/>
    <property type="molecule type" value="Genomic_DNA"/>
</dbReference>
<keyword evidence="9" id="KW-0378">Hydrolase</keyword>
<dbReference type="GO" id="GO:0016787">
    <property type="term" value="F:hydrolase activity"/>
    <property type="evidence" value="ECO:0007669"/>
    <property type="project" value="UniProtKB-KW"/>
</dbReference>
<dbReference type="GO" id="GO:0006260">
    <property type="term" value="P:DNA replication"/>
    <property type="evidence" value="ECO:0007669"/>
    <property type="project" value="UniProtKB-KW"/>
</dbReference>
<evidence type="ECO:0000259" key="12">
    <source>
        <dbReference type="PROSITE" id="PS52020"/>
    </source>
</evidence>
<evidence type="ECO:0000256" key="3">
    <source>
        <dbReference type="ARBA" id="ARBA00022695"/>
    </source>
</evidence>
<keyword evidence="8" id="KW-0255">Endonuclease</keyword>
<keyword evidence="6" id="KW-0479">Metal-binding</keyword>
<dbReference type="InterPro" id="IPR027417">
    <property type="entry name" value="P-loop_NTPase"/>
</dbReference>